<dbReference type="PROSITE" id="PS50929">
    <property type="entry name" value="ABC_TM1F"/>
    <property type="match status" value="1"/>
</dbReference>
<feature type="domain" description="ABC transporter" evidence="9">
    <location>
        <begin position="548"/>
        <end position="796"/>
    </location>
</feature>
<evidence type="ECO:0000256" key="1">
    <source>
        <dbReference type="ARBA" id="ARBA00004141"/>
    </source>
</evidence>
<dbReference type="InterPro" id="IPR003439">
    <property type="entry name" value="ABC_transporter-like_ATP-bd"/>
</dbReference>
<keyword evidence="4" id="KW-0547">Nucleotide-binding</keyword>
<evidence type="ECO:0000256" key="2">
    <source>
        <dbReference type="ARBA" id="ARBA00022448"/>
    </source>
</evidence>
<dbReference type="Gene3D" id="3.40.50.300">
    <property type="entry name" value="P-loop containing nucleotide triphosphate hydrolases"/>
    <property type="match status" value="2"/>
</dbReference>
<dbReference type="SUPFAM" id="SSF52540">
    <property type="entry name" value="P-loop containing nucleoside triphosphate hydrolases"/>
    <property type="match status" value="1"/>
</dbReference>
<feature type="transmembrane region" description="Helical" evidence="8">
    <location>
        <begin position="456"/>
        <end position="477"/>
    </location>
</feature>
<dbReference type="GO" id="GO:0005524">
    <property type="term" value="F:ATP binding"/>
    <property type="evidence" value="ECO:0007669"/>
    <property type="project" value="UniProtKB-KW"/>
</dbReference>
<keyword evidence="6 8" id="KW-1133">Transmembrane helix</keyword>
<dbReference type="EMBL" id="QGNW01001384">
    <property type="protein sequence ID" value="RVW43240.1"/>
    <property type="molecule type" value="Genomic_DNA"/>
</dbReference>
<dbReference type="Proteomes" id="UP000288805">
    <property type="component" value="Unassembled WGS sequence"/>
</dbReference>
<feature type="domain" description="ABC transmembrane type-1" evidence="10">
    <location>
        <begin position="387"/>
        <end position="511"/>
    </location>
</feature>
<dbReference type="Pfam" id="PF24358">
    <property type="entry name" value="ABCC10_N"/>
    <property type="match status" value="1"/>
</dbReference>
<gene>
    <name evidence="11" type="primary">ABCC10_16</name>
    <name evidence="11" type="ORF">CK203_089715</name>
</gene>
<evidence type="ECO:0000256" key="4">
    <source>
        <dbReference type="ARBA" id="ARBA00022741"/>
    </source>
</evidence>
<feature type="transmembrane region" description="Helical" evidence="8">
    <location>
        <begin position="95"/>
        <end position="115"/>
    </location>
</feature>
<accession>A0A438E6J7</accession>
<dbReference type="GO" id="GO:0016020">
    <property type="term" value="C:membrane"/>
    <property type="evidence" value="ECO:0007669"/>
    <property type="project" value="UniProtKB-SubCell"/>
</dbReference>
<comment type="caution">
    <text evidence="11">The sequence shown here is derived from an EMBL/GenBank/DDBJ whole genome shotgun (WGS) entry which is preliminary data.</text>
</comment>
<organism evidence="11 12">
    <name type="scientific">Vitis vinifera</name>
    <name type="common">Grape</name>
    <dbReference type="NCBI Taxonomy" id="29760"/>
    <lineage>
        <taxon>Eukaryota</taxon>
        <taxon>Viridiplantae</taxon>
        <taxon>Streptophyta</taxon>
        <taxon>Embryophyta</taxon>
        <taxon>Tracheophyta</taxon>
        <taxon>Spermatophyta</taxon>
        <taxon>Magnoliopsida</taxon>
        <taxon>eudicotyledons</taxon>
        <taxon>Gunneridae</taxon>
        <taxon>Pentapetalae</taxon>
        <taxon>rosids</taxon>
        <taxon>Vitales</taxon>
        <taxon>Vitaceae</taxon>
        <taxon>Viteae</taxon>
        <taxon>Vitis</taxon>
    </lineage>
</organism>
<dbReference type="PROSITE" id="PS50893">
    <property type="entry name" value="ABC_TRANSPORTER_2"/>
    <property type="match status" value="1"/>
</dbReference>
<feature type="transmembrane region" description="Helical" evidence="8">
    <location>
        <begin position="865"/>
        <end position="883"/>
    </location>
</feature>
<evidence type="ECO:0000259" key="9">
    <source>
        <dbReference type="PROSITE" id="PS50893"/>
    </source>
</evidence>
<evidence type="ECO:0000256" key="7">
    <source>
        <dbReference type="ARBA" id="ARBA00023136"/>
    </source>
</evidence>
<dbReference type="GO" id="GO:0140359">
    <property type="term" value="F:ABC-type transporter activity"/>
    <property type="evidence" value="ECO:0007669"/>
    <property type="project" value="InterPro"/>
</dbReference>
<dbReference type="PANTHER" id="PTHR24223">
    <property type="entry name" value="ATP-BINDING CASSETTE SUB-FAMILY C"/>
    <property type="match status" value="1"/>
</dbReference>
<proteinExistence type="predicted"/>
<evidence type="ECO:0000313" key="11">
    <source>
        <dbReference type="EMBL" id="RVW43240.1"/>
    </source>
</evidence>
<protein>
    <submittedName>
        <fullName evidence="11">ABC transporter C family member 10</fullName>
    </submittedName>
</protein>
<comment type="subcellular location">
    <subcellularLocation>
        <location evidence="1">Membrane</location>
        <topology evidence="1">Multi-pass membrane protein</topology>
    </subcellularLocation>
</comment>
<dbReference type="SUPFAM" id="SSF90123">
    <property type="entry name" value="ABC transporter transmembrane region"/>
    <property type="match status" value="2"/>
</dbReference>
<dbReference type="CDD" id="cd18579">
    <property type="entry name" value="ABC_6TM_ABCC_D1"/>
    <property type="match status" value="1"/>
</dbReference>
<dbReference type="AlphaFoldDB" id="A0A438E6J7"/>
<dbReference type="GO" id="GO:0016887">
    <property type="term" value="F:ATP hydrolysis activity"/>
    <property type="evidence" value="ECO:0007669"/>
    <property type="project" value="InterPro"/>
</dbReference>
<keyword evidence="3 8" id="KW-0812">Transmembrane</keyword>
<dbReference type="InterPro" id="IPR011527">
    <property type="entry name" value="ABC1_TM_dom"/>
</dbReference>
<dbReference type="InterPro" id="IPR027417">
    <property type="entry name" value="P-loop_NTPase"/>
</dbReference>
<name>A0A438E6J7_VITVI</name>
<evidence type="ECO:0000313" key="12">
    <source>
        <dbReference type="Proteomes" id="UP000288805"/>
    </source>
</evidence>
<dbReference type="InterPro" id="IPR050173">
    <property type="entry name" value="ABC_transporter_C-like"/>
</dbReference>
<evidence type="ECO:0000259" key="10">
    <source>
        <dbReference type="PROSITE" id="PS50929"/>
    </source>
</evidence>
<keyword evidence="5" id="KW-0067">ATP-binding</keyword>
<feature type="transmembrane region" description="Helical" evidence="8">
    <location>
        <begin position="889"/>
        <end position="909"/>
    </location>
</feature>
<dbReference type="Gene3D" id="1.20.1560.10">
    <property type="entry name" value="ABC transporter type 1, transmembrane domain"/>
    <property type="match status" value="1"/>
</dbReference>
<feature type="transmembrane region" description="Helical" evidence="8">
    <location>
        <begin position="691"/>
        <end position="715"/>
    </location>
</feature>
<dbReference type="Pfam" id="PF00664">
    <property type="entry name" value="ABC_membrane"/>
    <property type="match status" value="1"/>
</dbReference>
<keyword evidence="7 8" id="KW-0472">Membrane</keyword>
<dbReference type="InterPro" id="IPR056228">
    <property type="entry name" value="ABCC10-like_N"/>
</dbReference>
<dbReference type="PANTHER" id="PTHR24223:SF263">
    <property type="entry name" value="ABC-TYPE XENOBIOTIC TRANSPORTER"/>
    <property type="match status" value="1"/>
</dbReference>
<evidence type="ECO:0000256" key="3">
    <source>
        <dbReference type="ARBA" id="ARBA00022692"/>
    </source>
</evidence>
<evidence type="ECO:0000256" key="6">
    <source>
        <dbReference type="ARBA" id="ARBA00022989"/>
    </source>
</evidence>
<feature type="transmembrane region" description="Helical" evidence="8">
    <location>
        <begin position="135"/>
        <end position="158"/>
    </location>
</feature>
<dbReference type="InterPro" id="IPR044746">
    <property type="entry name" value="ABCC_6TM_D1"/>
</dbReference>
<keyword evidence="2" id="KW-0813">Transport</keyword>
<evidence type="ECO:0000256" key="5">
    <source>
        <dbReference type="ARBA" id="ARBA00022840"/>
    </source>
</evidence>
<dbReference type="InterPro" id="IPR036640">
    <property type="entry name" value="ABC1_TM_sf"/>
</dbReference>
<evidence type="ECO:0000256" key="8">
    <source>
        <dbReference type="SAM" id="Phobius"/>
    </source>
</evidence>
<feature type="transmembrane region" description="Helical" evidence="8">
    <location>
        <begin position="14"/>
        <end position="36"/>
    </location>
</feature>
<dbReference type="Pfam" id="PF00005">
    <property type="entry name" value="ABC_tran"/>
    <property type="match status" value="1"/>
</dbReference>
<sequence>MFDSSPLDPILPTFFLQFLVFYVFSQFSSISVQLFLDSSPDLRHLGYSFVKARRYNMGESLWTVFCGSSWCWSKIGKICSSGFLAIVCPCSCLNHILVISVDIIVLLYLLFIFIYKASAMKILSPQQSRCFSTMLNSAAFLNGSLGLVYLGLGFWIVGEKLSEENTILPLHGWLVVLLQGFTWFFLGLAVRFKRHQLLHNAGLRLCSVLAFFIAGTDSGFDGAAFYRPLPGEGSSAGDKINTDASLPPFEKAGLISRMSFWWLNSLMKKGKEKTLEDKDIPQLRREDRAEMCYLMFMEQQNKQKQQSSDSPSILAFILVAEGKEAFKYEGYALTGGLFLTKCLESLSERQWFFRTRLIGLQVRSFLSAAIYQKQLKLSNTAKGFIPLLRSLQHKYQKMLMGTQDKRLKAFTEALTNMKSLKLYAWETHFKNVIERLRKEEFKWLVSVLSQKGYSLILFWSSPIVVSAITFTACYFIGTTLSASNVFTFMASLRIAQEPIRLIPDVITAFIEAKVSLDRIAKFLDAPELQNKHVRKMCDGKELEESIFIKSNRISWEDNSTRATLRNINLVVKPGERVAICGEVGSGKSTLLAAILGEVPHINGIVRVYGKIAYVSQTAWIPTGTIQENILFGSAMDPYRYREAIEKCALVKDLEMLPFGDLTEIGERGVNLSVDKSNGFNSHAHYIRMQMYISWMIHLVRSMHILQPVYLMYVWFSFLRNYATNVIAFRVNANASCGQEYVMGALSTKTVILVTHQVDFLPAFDSVLLMSEGEILQAATFEQLMHSSQEFQDLVNAHNATVRSERQPEHDSTQKSKIQKGEIQKIYTEKQLRETSGEQLIKKEERETGDTGLKPYLQYLKYSKGFLYFFWQLYLISHSLLSSWCKTIGWLQISTILVPWGITIYISTLLSSLFRAPMSFYDSTPLGRILSRRYYFAAGKELMRINGTTKSFVASHLSESIAGAMTIRAFGEEDRHFQRIWASLT</sequence>
<reference evidence="11 12" key="1">
    <citation type="journal article" date="2018" name="PLoS Genet.">
        <title>Population sequencing reveals clonal diversity and ancestral inbreeding in the grapevine cultivar Chardonnay.</title>
        <authorList>
            <person name="Roach M.J."/>
            <person name="Johnson D.L."/>
            <person name="Bohlmann J."/>
            <person name="van Vuuren H.J."/>
            <person name="Jones S.J."/>
            <person name="Pretorius I.S."/>
            <person name="Schmidt S.A."/>
            <person name="Borneman A.R."/>
        </authorList>
    </citation>
    <scope>NUCLEOTIDE SEQUENCE [LARGE SCALE GENOMIC DNA]</scope>
    <source>
        <strain evidence="12">cv. Chardonnay</strain>
        <tissue evidence="11">Leaf</tissue>
    </source>
</reference>
<feature type="transmembrane region" description="Helical" evidence="8">
    <location>
        <begin position="170"/>
        <end position="190"/>
    </location>
</feature>